<dbReference type="Proteomes" id="UP000070352">
    <property type="component" value="Unassembled WGS sequence"/>
</dbReference>
<feature type="signal peptide" evidence="1">
    <location>
        <begin position="1"/>
        <end position="19"/>
    </location>
</feature>
<dbReference type="PROSITE" id="PS51257">
    <property type="entry name" value="PROKAR_LIPOPROTEIN"/>
    <property type="match status" value="1"/>
</dbReference>
<organism evidence="3 4">
    <name type="scientific">Tepidibacillus decaturensis</name>
    <dbReference type="NCBI Taxonomy" id="1413211"/>
    <lineage>
        <taxon>Bacteria</taxon>
        <taxon>Bacillati</taxon>
        <taxon>Bacillota</taxon>
        <taxon>Bacilli</taxon>
        <taxon>Bacillales</taxon>
        <taxon>Bacillaceae</taxon>
        <taxon>Tepidibacillus</taxon>
    </lineage>
</organism>
<evidence type="ECO:0000259" key="2">
    <source>
        <dbReference type="PROSITE" id="PS50857"/>
    </source>
</evidence>
<dbReference type="RefSeq" id="WP_161937300.1">
    <property type="nucleotide sequence ID" value="NZ_LSKU01000001.1"/>
</dbReference>
<dbReference type="PROSITE" id="PS50857">
    <property type="entry name" value="COX2_CUA"/>
    <property type="match status" value="1"/>
</dbReference>
<proteinExistence type="predicted"/>
<feature type="chain" id="PRO_5039713564" description="Cytochrome oxidase subunit II copper A binding domain-containing protein" evidence="1">
    <location>
        <begin position="20"/>
        <end position="125"/>
    </location>
</feature>
<dbReference type="Pfam" id="PF13473">
    <property type="entry name" value="Cupredoxin_1"/>
    <property type="match status" value="1"/>
</dbReference>
<keyword evidence="4" id="KW-1185">Reference proteome</keyword>
<protein>
    <recommendedName>
        <fullName evidence="2">Cytochrome oxidase subunit II copper A binding domain-containing protein</fullName>
    </recommendedName>
</protein>
<sequence>MKKIILVLVSSLLFLGILAGCGQSSNQAQTSDDQIQTVHIVAEDWKFIPDTINVKPGKVKFVIENKAKRMHGFAIDELGINESLAPGKTVEKIVDVKEAGSYTFYCSVVCGDLDQHGGMKGTLTV</sequence>
<dbReference type="GO" id="GO:0016020">
    <property type="term" value="C:membrane"/>
    <property type="evidence" value="ECO:0007669"/>
    <property type="project" value="InterPro"/>
</dbReference>
<accession>A0A135L4D6</accession>
<dbReference type="STRING" id="1413211.U473_07505"/>
<dbReference type="GO" id="GO:0005507">
    <property type="term" value="F:copper ion binding"/>
    <property type="evidence" value="ECO:0007669"/>
    <property type="project" value="InterPro"/>
</dbReference>
<dbReference type="GO" id="GO:0004129">
    <property type="term" value="F:cytochrome-c oxidase activity"/>
    <property type="evidence" value="ECO:0007669"/>
    <property type="project" value="InterPro"/>
</dbReference>
<evidence type="ECO:0000256" key="1">
    <source>
        <dbReference type="SAM" id="SignalP"/>
    </source>
</evidence>
<dbReference type="InterPro" id="IPR028096">
    <property type="entry name" value="EfeO_Cupredoxin"/>
</dbReference>
<gene>
    <name evidence="3" type="ORF">U473_07505</name>
</gene>
<dbReference type="SUPFAM" id="SSF49503">
    <property type="entry name" value="Cupredoxins"/>
    <property type="match status" value="1"/>
</dbReference>
<dbReference type="OrthoDB" id="279535at2"/>
<name>A0A135L4D6_9BACI</name>
<evidence type="ECO:0000313" key="3">
    <source>
        <dbReference type="EMBL" id="KXG43868.1"/>
    </source>
</evidence>
<feature type="domain" description="Cytochrome oxidase subunit II copper A binding" evidence="2">
    <location>
        <begin position="33"/>
        <end position="125"/>
    </location>
</feature>
<dbReference type="Gene3D" id="2.60.40.420">
    <property type="entry name" value="Cupredoxins - blue copper proteins"/>
    <property type="match status" value="1"/>
</dbReference>
<dbReference type="InterPro" id="IPR002429">
    <property type="entry name" value="CcO_II-like_C"/>
</dbReference>
<comment type="caution">
    <text evidence="3">The sequence shown here is derived from an EMBL/GenBank/DDBJ whole genome shotgun (WGS) entry which is preliminary data.</text>
</comment>
<dbReference type="EMBL" id="LSKU01000001">
    <property type="protein sequence ID" value="KXG43868.1"/>
    <property type="molecule type" value="Genomic_DNA"/>
</dbReference>
<reference evidence="3 4" key="1">
    <citation type="submission" date="2016-02" db="EMBL/GenBank/DDBJ databases">
        <title>Draft Genome for Tepidibacillus decaturensis nov. sp. Strain Z9, an Anaerobic, Moderately Thermophilic and Heterotrophic Bacterium from Deep Subsurface of the Illinois Basin, USA.</title>
        <authorList>
            <person name="Dong Y."/>
            <person name="Chang J.Y."/>
            <person name="Sanford R."/>
            <person name="Fouke B.W."/>
        </authorList>
    </citation>
    <scope>NUCLEOTIDE SEQUENCE [LARGE SCALE GENOMIC DNA]</scope>
    <source>
        <strain evidence="3 4">Z9</strain>
    </source>
</reference>
<dbReference type="AlphaFoldDB" id="A0A135L4D6"/>
<dbReference type="InterPro" id="IPR008972">
    <property type="entry name" value="Cupredoxin"/>
</dbReference>
<evidence type="ECO:0000313" key="4">
    <source>
        <dbReference type="Proteomes" id="UP000070352"/>
    </source>
</evidence>
<keyword evidence="1" id="KW-0732">Signal</keyword>